<evidence type="ECO:0008006" key="3">
    <source>
        <dbReference type="Google" id="ProtNLM"/>
    </source>
</evidence>
<dbReference type="EMBL" id="JABGBW010000007">
    <property type="protein sequence ID" value="MBC2576563.1"/>
    <property type="molecule type" value="Genomic_DNA"/>
</dbReference>
<comment type="caution">
    <text evidence="1">The sequence shown here is derived from an EMBL/GenBank/DDBJ whole genome shotgun (WGS) entry which is preliminary data.</text>
</comment>
<accession>A0ABR6TMW8</accession>
<sequence>MVAKEYLQKIYKIDENIKTLEDELLELDTLAKGCSISYNEKVQTSCTNATESIVCKIADTKSLINDLIRKKLELILDVNLKLCDIDDNLLETLLIKRYISCESWEKISVDLNYSIRAIYKLHGKALLKFQDILDKSAVKCS</sequence>
<proteinExistence type="predicted"/>
<dbReference type="RefSeq" id="WP_185624584.1">
    <property type="nucleotide sequence ID" value="NZ_JABGBW010000007.1"/>
</dbReference>
<organism evidence="1 2">
    <name type="scientific">Peptostreptococcus canis</name>
    <dbReference type="NCBI Taxonomy" id="1159213"/>
    <lineage>
        <taxon>Bacteria</taxon>
        <taxon>Bacillati</taxon>
        <taxon>Bacillota</taxon>
        <taxon>Clostridia</taxon>
        <taxon>Peptostreptococcales</taxon>
        <taxon>Peptostreptococcaceae</taxon>
        <taxon>Peptostreptococcus</taxon>
    </lineage>
</organism>
<protein>
    <recommendedName>
        <fullName evidence="3">DUF1492 domain-containing protein</fullName>
    </recommendedName>
</protein>
<evidence type="ECO:0000313" key="2">
    <source>
        <dbReference type="Proteomes" id="UP000713904"/>
    </source>
</evidence>
<gene>
    <name evidence="1" type="ORF">HLB29_07660</name>
</gene>
<dbReference type="Proteomes" id="UP000713904">
    <property type="component" value="Unassembled WGS sequence"/>
</dbReference>
<name>A0ABR6TMW8_9FIRM</name>
<evidence type="ECO:0000313" key="1">
    <source>
        <dbReference type="EMBL" id="MBC2576563.1"/>
    </source>
</evidence>
<reference evidence="1 2" key="1">
    <citation type="submission" date="2020-05" db="EMBL/GenBank/DDBJ databases">
        <title>Draft genome of xy-202 and genomic insight in genome of the genus Peptostreptococcus.</title>
        <authorList>
            <person name="Zhang Z."/>
        </authorList>
    </citation>
    <scope>NUCLEOTIDE SEQUENCE [LARGE SCALE GENOMIC DNA]</scope>
    <source>
        <strain evidence="1 2">DSM 27025</strain>
    </source>
</reference>
<keyword evidence="2" id="KW-1185">Reference proteome</keyword>